<gene>
    <name evidence="1" type="ORF">B0H65DRAFT_452121</name>
</gene>
<protein>
    <submittedName>
        <fullName evidence="1">Uncharacterized protein</fullName>
    </submittedName>
</protein>
<name>A0AAE0JPS6_9PEZI</name>
<organism evidence="1 2">
    <name type="scientific">Neurospora tetraspora</name>
    <dbReference type="NCBI Taxonomy" id="94610"/>
    <lineage>
        <taxon>Eukaryota</taxon>
        <taxon>Fungi</taxon>
        <taxon>Dikarya</taxon>
        <taxon>Ascomycota</taxon>
        <taxon>Pezizomycotina</taxon>
        <taxon>Sordariomycetes</taxon>
        <taxon>Sordariomycetidae</taxon>
        <taxon>Sordariales</taxon>
        <taxon>Sordariaceae</taxon>
        <taxon>Neurospora</taxon>
    </lineage>
</organism>
<accession>A0AAE0JPS6</accession>
<proteinExistence type="predicted"/>
<comment type="caution">
    <text evidence="1">The sequence shown here is derived from an EMBL/GenBank/DDBJ whole genome shotgun (WGS) entry which is preliminary data.</text>
</comment>
<dbReference type="Proteomes" id="UP001278500">
    <property type="component" value="Unassembled WGS sequence"/>
</dbReference>
<evidence type="ECO:0000313" key="2">
    <source>
        <dbReference type="Proteomes" id="UP001278500"/>
    </source>
</evidence>
<reference evidence="1" key="1">
    <citation type="journal article" date="2023" name="Mol. Phylogenet. Evol.">
        <title>Genome-scale phylogeny and comparative genomics of the fungal order Sordariales.</title>
        <authorList>
            <person name="Hensen N."/>
            <person name="Bonometti L."/>
            <person name="Westerberg I."/>
            <person name="Brannstrom I.O."/>
            <person name="Guillou S."/>
            <person name="Cros-Aarteil S."/>
            <person name="Calhoun S."/>
            <person name="Haridas S."/>
            <person name="Kuo A."/>
            <person name="Mondo S."/>
            <person name="Pangilinan J."/>
            <person name="Riley R."/>
            <person name="LaButti K."/>
            <person name="Andreopoulos B."/>
            <person name="Lipzen A."/>
            <person name="Chen C."/>
            <person name="Yan M."/>
            <person name="Daum C."/>
            <person name="Ng V."/>
            <person name="Clum A."/>
            <person name="Steindorff A."/>
            <person name="Ohm R.A."/>
            <person name="Martin F."/>
            <person name="Silar P."/>
            <person name="Natvig D.O."/>
            <person name="Lalanne C."/>
            <person name="Gautier V."/>
            <person name="Ament-Velasquez S.L."/>
            <person name="Kruys A."/>
            <person name="Hutchinson M.I."/>
            <person name="Powell A.J."/>
            <person name="Barry K."/>
            <person name="Miller A.N."/>
            <person name="Grigoriev I.V."/>
            <person name="Debuchy R."/>
            <person name="Gladieux P."/>
            <person name="Hiltunen Thoren M."/>
            <person name="Johannesson H."/>
        </authorList>
    </citation>
    <scope>NUCLEOTIDE SEQUENCE</scope>
    <source>
        <strain evidence="1">CBS 560.94</strain>
    </source>
</reference>
<keyword evidence="2" id="KW-1185">Reference proteome</keyword>
<reference evidence="1" key="2">
    <citation type="submission" date="2023-06" db="EMBL/GenBank/DDBJ databases">
        <authorList>
            <consortium name="Lawrence Berkeley National Laboratory"/>
            <person name="Haridas S."/>
            <person name="Hensen N."/>
            <person name="Bonometti L."/>
            <person name="Westerberg I."/>
            <person name="Brannstrom I.O."/>
            <person name="Guillou S."/>
            <person name="Cros-Aarteil S."/>
            <person name="Calhoun S."/>
            <person name="Kuo A."/>
            <person name="Mondo S."/>
            <person name="Pangilinan J."/>
            <person name="Riley R."/>
            <person name="Labutti K."/>
            <person name="Andreopoulos B."/>
            <person name="Lipzen A."/>
            <person name="Chen C."/>
            <person name="Yanf M."/>
            <person name="Daum C."/>
            <person name="Ng V."/>
            <person name="Clum A."/>
            <person name="Steindorff A."/>
            <person name="Ohm R."/>
            <person name="Martin F."/>
            <person name="Silar P."/>
            <person name="Natvig D."/>
            <person name="Lalanne C."/>
            <person name="Gautier V."/>
            <person name="Ament-Velasquez S.L."/>
            <person name="Kruys A."/>
            <person name="Hutchinson M.I."/>
            <person name="Powell A.J."/>
            <person name="Barry K."/>
            <person name="Miller A.N."/>
            <person name="Grigoriev I.V."/>
            <person name="Debuchy R."/>
            <person name="Gladieux P."/>
            <person name="Thoren M.H."/>
            <person name="Johannesson H."/>
        </authorList>
    </citation>
    <scope>NUCLEOTIDE SEQUENCE</scope>
    <source>
        <strain evidence="1">CBS 560.94</strain>
    </source>
</reference>
<dbReference type="EMBL" id="JAUEPP010000001">
    <property type="protein sequence ID" value="KAK3355467.1"/>
    <property type="molecule type" value="Genomic_DNA"/>
</dbReference>
<evidence type="ECO:0000313" key="1">
    <source>
        <dbReference type="EMBL" id="KAK3355467.1"/>
    </source>
</evidence>
<dbReference type="RefSeq" id="XP_062686845.1">
    <property type="nucleotide sequence ID" value="XM_062826085.1"/>
</dbReference>
<dbReference type="GeneID" id="87863239"/>
<sequence length="217" mass="24912">MVDNASLPLLRAVHVAVPVPCLHFSFPAMYLVPFKLFRRTSPPAFSPPRSRIFGHPVNRSFHRSTFCWSFLRNLCNETRRRRSRPSPTHRVSKIFARHPSQRLDFQSKSLNPPPSLFLSRRPKFARMQPIHPEFPIPRRSVLRVPLLSIPHPRSQQSPPSTSHDSIGVRSGYRLGISSKLFFTAVDFNLRSPIASIHHRFYPLQAETSDGISERSCT</sequence>
<dbReference type="AlphaFoldDB" id="A0AAE0JPS6"/>